<organism evidence="1 2">
    <name type="scientific">Persea americana</name>
    <name type="common">Avocado</name>
    <dbReference type="NCBI Taxonomy" id="3435"/>
    <lineage>
        <taxon>Eukaryota</taxon>
        <taxon>Viridiplantae</taxon>
        <taxon>Streptophyta</taxon>
        <taxon>Embryophyta</taxon>
        <taxon>Tracheophyta</taxon>
        <taxon>Spermatophyta</taxon>
        <taxon>Magnoliopsida</taxon>
        <taxon>Magnoliidae</taxon>
        <taxon>Laurales</taxon>
        <taxon>Lauraceae</taxon>
        <taxon>Persea</taxon>
    </lineage>
</organism>
<evidence type="ECO:0000313" key="2">
    <source>
        <dbReference type="Proteomes" id="UP001234297"/>
    </source>
</evidence>
<reference evidence="1 2" key="1">
    <citation type="journal article" date="2022" name="Hortic Res">
        <title>A haplotype resolved chromosomal level avocado genome allows analysis of novel avocado genes.</title>
        <authorList>
            <person name="Nath O."/>
            <person name="Fletcher S.J."/>
            <person name="Hayward A."/>
            <person name="Shaw L.M."/>
            <person name="Masouleh A.K."/>
            <person name="Furtado A."/>
            <person name="Henry R.J."/>
            <person name="Mitter N."/>
        </authorList>
    </citation>
    <scope>NUCLEOTIDE SEQUENCE [LARGE SCALE GENOMIC DNA]</scope>
    <source>
        <strain evidence="2">cv. Hass</strain>
    </source>
</reference>
<keyword evidence="2" id="KW-1185">Reference proteome</keyword>
<evidence type="ECO:0000313" key="1">
    <source>
        <dbReference type="EMBL" id="KAJ8649869.1"/>
    </source>
</evidence>
<comment type="caution">
    <text evidence="1">The sequence shown here is derived from an EMBL/GenBank/DDBJ whole genome shotgun (WGS) entry which is preliminary data.</text>
</comment>
<gene>
    <name evidence="1" type="ORF">MRB53_002892</name>
</gene>
<dbReference type="EMBL" id="CM056809">
    <property type="protein sequence ID" value="KAJ8649869.1"/>
    <property type="molecule type" value="Genomic_DNA"/>
</dbReference>
<dbReference type="Proteomes" id="UP001234297">
    <property type="component" value="Chromosome 1"/>
</dbReference>
<accession>A0ACC2MW20</accession>
<protein>
    <submittedName>
        <fullName evidence="1">Uncharacterized protein</fullName>
    </submittedName>
</protein>
<name>A0ACC2MW20_PERAE</name>
<proteinExistence type="predicted"/>
<sequence length="249" mass="26879">MQRNEGKAKITAEDVISKLKDDGDFDTLRLKIIRKLKENDGLRNSIISAVKQSAALNRPGAENLKPRQLSDAIHEEIGSKVMGQISDGLWEVIQSSNGMKIEITETVQSVYNKLVKPKEKEVGENASASNDKGTNGSLSLTCNGSTCDEEPAVPPGFPPCDNLQANSSQSEHKDSPSFSTCDRQQSNDGQVEHKESPAKKQRLEVVEELPCEVSGVIDGGPPGFSTIFVDNKRGDDGSDEDPDVPPGFG</sequence>